<dbReference type="GO" id="GO:0005524">
    <property type="term" value="F:ATP binding"/>
    <property type="evidence" value="ECO:0007669"/>
    <property type="project" value="InterPro"/>
</dbReference>
<dbReference type="Proteomes" id="UP000214975">
    <property type="component" value="Chromosome"/>
</dbReference>
<dbReference type="InterPro" id="IPR012310">
    <property type="entry name" value="DNA_ligase_ATP-dep_cent"/>
</dbReference>
<name>A0A223I176_THETR</name>
<dbReference type="Gene3D" id="3.30.1490.70">
    <property type="match status" value="1"/>
</dbReference>
<gene>
    <name evidence="6" type="ORF">Thert_02344</name>
</gene>
<dbReference type="InterPro" id="IPR016059">
    <property type="entry name" value="DNA_ligase_ATP-dep_CS"/>
</dbReference>
<dbReference type="GO" id="GO:0003910">
    <property type="term" value="F:DNA ligase (ATP) activity"/>
    <property type="evidence" value="ECO:0007669"/>
    <property type="project" value="UniProtKB-EC"/>
</dbReference>
<evidence type="ECO:0000259" key="5">
    <source>
        <dbReference type="PROSITE" id="PS50160"/>
    </source>
</evidence>
<evidence type="ECO:0000256" key="1">
    <source>
        <dbReference type="ARBA" id="ARBA00007572"/>
    </source>
</evidence>
<dbReference type="Gene3D" id="3.30.470.30">
    <property type="entry name" value="DNA ligase/mRNA capping enzyme"/>
    <property type="match status" value="1"/>
</dbReference>
<comment type="catalytic activity">
    <reaction evidence="4">
        <text>ATP + (deoxyribonucleotide)n-3'-hydroxyl + 5'-phospho-(deoxyribonucleotide)m = (deoxyribonucleotide)n+m + AMP + diphosphate.</text>
        <dbReference type="EC" id="6.5.1.1"/>
    </reaction>
</comment>
<dbReference type="InterPro" id="IPR012340">
    <property type="entry name" value="NA-bd_OB-fold"/>
</dbReference>
<reference evidence="6 7" key="1">
    <citation type="submission" date="2016-08" db="EMBL/GenBank/DDBJ databases">
        <title>A novel genetic cassette of butanologenic Thermoanaerobacterium thermosaccharolyticum that directly convert cellulose to butanol.</title>
        <authorList>
            <person name="Li T."/>
            <person name="He J."/>
        </authorList>
    </citation>
    <scope>NUCLEOTIDE SEQUENCE [LARGE SCALE GENOMIC DNA]</scope>
    <source>
        <strain evidence="6 7">TG57</strain>
    </source>
</reference>
<dbReference type="PANTHER" id="PTHR45674">
    <property type="entry name" value="DNA LIGASE 1/3 FAMILY MEMBER"/>
    <property type="match status" value="1"/>
</dbReference>
<evidence type="ECO:0000313" key="7">
    <source>
        <dbReference type="Proteomes" id="UP000214975"/>
    </source>
</evidence>
<evidence type="ECO:0000256" key="3">
    <source>
        <dbReference type="ARBA" id="ARBA00022598"/>
    </source>
</evidence>
<dbReference type="RefSeq" id="WP_094397638.1">
    <property type="nucleotide sequence ID" value="NZ_CP016893.1"/>
</dbReference>
<dbReference type="PROSITE" id="PS00333">
    <property type="entry name" value="DNA_LIGASE_A2"/>
    <property type="match status" value="1"/>
</dbReference>
<dbReference type="InterPro" id="IPR012309">
    <property type="entry name" value="DNA_ligase_ATP-dep_C"/>
</dbReference>
<accession>A0A223I176</accession>
<dbReference type="GO" id="GO:0006281">
    <property type="term" value="P:DNA repair"/>
    <property type="evidence" value="ECO:0007669"/>
    <property type="project" value="InterPro"/>
</dbReference>
<protein>
    <recommendedName>
        <fullName evidence="2">DNA ligase (ATP)</fullName>
        <ecNumber evidence="2">6.5.1.1</ecNumber>
    </recommendedName>
</protein>
<dbReference type="CDD" id="cd07906">
    <property type="entry name" value="Adenylation_DNA_ligase_LigD_LigC"/>
    <property type="match status" value="1"/>
</dbReference>
<feature type="domain" description="ATP-dependent DNA ligase family profile" evidence="5">
    <location>
        <begin position="105"/>
        <end position="250"/>
    </location>
</feature>
<keyword evidence="3 6" id="KW-0436">Ligase</keyword>
<sequence length="307" mass="36213">MSMMDEKIPPMLAVSGQVFDDPDWLYEIKWDGSRTLAFLSSTTRLQDRRLVDVSHQFPELMKLNKFIRANEAILDGELIVLKDNKPSYRSIMMRKHQQNKLKIDFMSKSYPAIFITWDILYVDGKELLNRPLIERKQMLNKFVNECSIMRISDFIFEHGKTLFEETDKKRLEGVMAKKADSKYYKGKRSRLWQKFKHHIVLNAVILGYRTDKTALVLGLYNEENKIVHIGNVESGISQKELTAFMKVAKDIKVKNNFYGTKVNNVQWIMPVLVCKVKFMEWSENFKMRAPSFLEFVYDARPYECKFM</sequence>
<dbReference type="SUPFAM" id="SSF50249">
    <property type="entry name" value="Nucleic acid-binding proteins"/>
    <property type="match status" value="1"/>
</dbReference>
<dbReference type="PANTHER" id="PTHR45674:SF4">
    <property type="entry name" value="DNA LIGASE 1"/>
    <property type="match status" value="1"/>
</dbReference>
<comment type="similarity">
    <text evidence="1">Belongs to the ATP-dependent DNA ligase family.</text>
</comment>
<proteinExistence type="inferred from homology"/>
<dbReference type="Pfam" id="PF01068">
    <property type="entry name" value="DNA_ligase_A_M"/>
    <property type="match status" value="1"/>
</dbReference>
<dbReference type="Gene3D" id="2.40.50.140">
    <property type="entry name" value="Nucleic acid-binding proteins"/>
    <property type="match status" value="1"/>
</dbReference>
<dbReference type="CDD" id="cd07971">
    <property type="entry name" value="OBF_DNA_ligase_LigD"/>
    <property type="match status" value="1"/>
</dbReference>
<dbReference type="EMBL" id="CP016893">
    <property type="protein sequence ID" value="AST58255.1"/>
    <property type="molecule type" value="Genomic_DNA"/>
</dbReference>
<dbReference type="InterPro" id="IPR050191">
    <property type="entry name" value="ATP-dep_DNA_ligase"/>
</dbReference>
<dbReference type="EC" id="6.5.1.1" evidence="2"/>
<evidence type="ECO:0000256" key="4">
    <source>
        <dbReference type="ARBA" id="ARBA00034003"/>
    </source>
</evidence>
<dbReference type="Pfam" id="PF04679">
    <property type="entry name" value="DNA_ligase_A_C"/>
    <property type="match status" value="1"/>
</dbReference>
<dbReference type="SUPFAM" id="SSF56091">
    <property type="entry name" value="DNA ligase/mRNA capping enzyme, catalytic domain"/>
    <property type="match status" value="1"/>
</dbReference>
<dbReference type="PROSITE" id="PS50160">
    <property type="entry name" value="DNA_LIGASE_A3"/>
    <property type="match status" value="1"/>
</dbReference>
<dbReference type="GO" id="GO:0006310">
    <property type="term" value="P:DNA recombination"/>
    <property type="evidence" value="ECO:0007669"/>
    <property type="project" value="InterPro"/>
</dbReference>
<evidence type="ECO:0000256" key="2">
    <source>
        <dbReference type="ARBA" id="ARBA00012727"/>
    </source>
</evidence>
<evidence type="ECO:0000313" key="6">
    <source>
        <dbReference type="EMBL" id="AST58255.1"/>
    </source>
</evidence>
<organism evidence="6 7">
    <name type="scientific">Thermoanaerobacterium thermosaccharolyticum</name>
    <name type="common">Clostridium thermosaccharolyticum</name>
    <dbReference type="NCBI Taxonomy" id="1517"/>
    <lineage>
        <taxon>Bacteria</taxon>
        <taxon>Bacillati</taxon>
        <taxon>Bacillota</taxon>
        <taxon>Clostridia</taxon>
        <taxon>Thermoanaerobacterales</taxon>
        <taxon>Thermoanaerobacteraceae</taxon>
        <taxon>Thermoanaerobacterium</taxon>
    </lineage>
</organism>
<dbReference type="AlphaFoldDB" id="A0A223I176"/>